<dbReference type="InterPro" id="IPR000792">
    <property type="entry name" value="Tscrpt_reg_LuxR_C"/>
</dbReference>
<dbReference type="PANTHER" id="PTHR16305:SF35">
    <property type="entry name" value="TRANSCRIPTIONAL ACTIVATOR DOMAIN"/>
    <property type="match status" value="1"/>
</dbReference>
<evidence type="ECO:0000313" key="4">
    <source>
        <dbReference type="EMBL" id="BCJ28958.1"/>
    </source>
</evidence>
<feature type="domain" description="HTH luxR-type" evidence="3">
    <location>
        <begin position="836"/>
        <end position="901"/>
    </location>
</feature>
<dbReference type="InterPro" id="IPR016032">
    <property type="entry name" value="Sig_transdc_resp-reg_C-effctor"/>
</dbReference>
<evidence type="ECO:0000256" key="2">
    <source>
        <dbReference type="ARBA" id="ARBA00022840"/>
    </source>
</evidence>
<dbReference type="GO" id="GO:0004016">
    <property type="term" value="F:adenylate cyclase activity"/>
    <property type="evidence" value="ECO:0007669"/>
    <property type="project" value="TreeGrafter"/>
</dbReference>
<organism evidence="4 5">
    <name type="scientific">Actinocatenispora sera</name>
    <dbReference type="NCBI Taxonomy" id="390989"/>
    <lineage>
        <taxon>Bacteria</taxon>
        <taxon>Bacillati</taxon>
        <taxon>Actinomycetota</taxon>
        <taxon>Actinomycetes</taxon>
        <taxon>Micromonosporales</taxon>
        <taxon>Micromonosporaceae</taxon>
        <taxon>Actinocatenispora</taxon>
    </lineage>
</organism>
<dbReference type="Pfam" id="PF13191">
    <property type="entry name" value="AAA_16"/>
    <property type="match status" value="1"/>
</dbReference>
<dbReference type="SUPFAM" id="SSF52540">
    <property type="entry name" value="P-loop containing nucleoside triphosphate hydrolases"/>
    <property type="match status" value="1"/>
</dbReference>
<reference evidence="4" key="1">
    <citation type="submission" date="2020-08" db="EMBL/GenBank/DDBJ databases">
        <title>Whole genome shotgun sequence of Actinocatenispora sera NBRC 101916.</title>
        <authorList>
            <person name="Komaki H."/>
            <person name="Tamura T."/>
        </authorList>
    </citation>
    <scope>NUCLEOTIDE SEQUENCE</scope>
    <source>
        <strain evidence="4">NBRC 101916</strain>
    </source>
</reference>
<dbReference type="SUPFAM" id="SSF46894">
    <property type="entry name" value="C-terminal effector domain of the bipartite response regulators"/>
    <property type="match status" value="1"/>
</dbReference>
<dbReference type="InterPro" id="IPR036388">
    <property type="entry name" value="WH-like_DNA-bd_sf"/>
</dbReference>
<dbReference type="AlphaFoldDB" id="A0A810L4A9"/>
<sequence length="902" mass="96731">MMVGRDGELRRLVQLAEAGRPAVAVIAGEPGIGKTRLVAELTLGLPTDTKVLIGHAEPGSLSRPYEVLLDAIDGRPGVSEAVLDELTDPHRSPVQRLHSGLSLLADQIGNAPAVIVFEDLHWADSESAALFERLADHEGPRLLIGTYRPDEVSGRQPIGALLARMERRHTLTHLRLGRLTEADTAAYVASALGSPAPYRTIAALHHRTGGNPFFLEELLRSAPDDIESLGDAPLPWSLAEALRRQVESLPADIRHLVEAAAVLGYRIPFDLLAAVTATGEDELIAALRELVGSGVLVESGEDEFSFRHALVRESITGAMLARQRRRMHEAALEVLLRDDDADPALIAHHAAAAGRYDDVVAAARRGAPLYLSIGSAYQALQLAEAGLDEVPDDVELLCYAARAAWLANLLDDAVRYARCWRDRATDVSDRIDALHLLIRVAFDADEPAELSTAAHQVERLVAGLAPGPEAARAMTALAQGMALLGDVGATVDWADRAIALADEFDLPRIRLAALVEKGVAMTERPDSAPAGWAILSDLVDEAERCDEWVLAARALNHMIQDLPPSLPSDHGDLLERMRVDAERAGFEQMAVAAYYSGRARLAVREGDLAAAIEALEAGRRLNRGYRRRGRRADYHGHFLTGLYLEAGRLDDAAAVLDELRAQPQPVATAIPGLALHLAARRGAPEVGAWLDEFLVALAKQSWRDGEQAHDLISAALAADLPLARLDQLRAELIGPESWDQHRRLVDAQLDEAHRRFAEALPGYQAVADEPLLMPAVGGTAHLGAARCLLALGRTDEACRHAEAAGSKLASWGGWRVAELTAVRAELGLAGPAAAAAGERGDGLTRREREVARLLAAGLTNAELAGMLHISPKTAAVHVSNILRKLAVSSRTEVAARLGGSGD</sequence>
<dbReference type="KEGG" id="aser:Asera_30660"/>
<dbReference type="PRINTS" id="PR00038">
    <property type="entry name" value="HTHLUXR"/>
</dbReference>
<dbReference type="PANTHER" id="PTHR16305">
    <property type="entry name" value="TESTICULAR SOLUBLE ADENYLYL CYCLASE"/>
    <property type="match status" value="1"/>
</dbReference>
<dbReference type="Gene3D" id="1.25.40.10">
    <property type="entry name" value="Tetratricopeptide repeat domain"/>
    <property type="match status" value="1"/>
</dbReference>
<dbReference type="InterPro" id="IPR011990">
    <property type="entry name" value="TPR-like_helical_dom_sf"/>
</dbReference>
<accession>A0A810L4A9</accession>
<evidence type="ECO:0000259" key="3">
    <source>
        <dbReference type="PROSITE" id="PS50043"/>
    </source>
</evidence>
<evidence type="ECO:0000313" key="5">
    <source>
        <dbReference type="Proteomes" id="UP000680750"/>
    </source>
</evidence>
<proteinExistence type="predicted"/>
<dbReference type="Gene3D" id="1.10.10.10">
    <property type="entry name" value="Winged helix-like DNA-binding domain superfamily/Winged helix DNA-binding domain"/>
    <property type="match status" value="1"/>
</dbReference>
<dbReference type="GO" id="GO:0005524">
    <property type="term" value="F:ATP binding"/>
    <property type="evidence" value="ECO:0007669"/>
    <property type="project" value="UniProtKB-KW"/>
</dbReference>
<dbReference type="InterPro" id="IPR041664">
    <property type="entry name" value="AAA_16"/>
</dbReference>
<protein>
    <submittedName>
        <fullName evidence="4">LuxR family transcriptional regulator</fullName>
    </submittedName>
</protein>
<evidence type="ECO:0000256" key="1">
    <source>
        <dbReference type="ARBA" id="ARBA00022741"/>
    </source>
</evidence>
<name>A0A810L4A9_9ACTN</name>
<dbReference type="Pfam" id="PF00196">
    <property type="entry name" value="GerE"/>
    <property type="match status" value="1"/>
</dbReference>
<gene>
    <name evidence="4" type="ORF">Asera_30660</name>
</gene>
<dbReference type="GO" id="GO:0006355">
    <property type="term" value="P:regulation of DNA-templated transcription"/>
    <property type="evidence" value="ECO:0007669"/>
    <property type="project" value="InterPro"/>
</dbReference>
<dbReference type="EMBL" id="AP023354">
    <property type="protein sequence ID" value="BCJ28958.1"/>
    <property type="molecule type" value="Genomic_DNA"/>
</dbReference>
<dbReference type="InterPro" id="IPR027417">
    <property type="entry name" value="P-loop_NTPase"/>
</dbReference>
<dbReference type="GO" id="GO:0005737">
    <property type="term" value="C:cytoplasm"/>
    <property type="evidence" value="ECO:0007669"/>
    <property type="project" value="TreeGrafter"/>
</dbReference>
<dbReference type="RefSeq" id="WP_244843892.1">
    <property type="nucleotide sequence ID" value="NZ_AP023354.1"/>
</dbReference>
<dbReference type="SMART" id="SM00421">
    <property type="entry name" value="HTH_LUXR"/>
    <property type="match status" value="1"/>
</dbReference>
<dbReference type="PROSITE" id="PS50043">
    <property type="entry name" value="HTH_LUXR_2"/>
    <property type="match status" value="1"/>
</dbReference>
<dbReference type="Proteomes" id="UP000680750">
    <property type="component" value="Chromosome"/>
</dbReference>
<keyword evidence="5" id="KW-1185">Reference proteome</keyword>
<keyword evidence="1" id="KW-0547">Nucleotide-binding</keyword>
<dbReference type="GO" id="GO:0003677">
    <property type="term" value="F:DNA binding"/>
    <property type="evidence" value="ECO:0007669"/>
    <property type="project" value="InterPro"/>
</dbReference>
<keyword evidence="2" id="KW-0067">ATP-binding</keyword>
<dbReference type="Gene3D" id="3.40.50.300">
    <property type="entry name" value="P-loop containing nucleotide triphosphate hydrolases"/>
    <property type="match status" value="1"/>
</dbReference>
<dbReference type="CDD" id="cd06170">
    <property type="entry name" value="LuxR_C_like"/>
    <property type="match status" value="1"/>
</dbReference>